<evidence type="ECO:0000313" key="3">
    <source>
        <dbReference type="Proteomes" id="UP001549321"/>
    </source>
</evidence>
<gene>
    <name evidence="2" type="ORF">ABIE08_004727</name>
</gene>
<keyword evidence="1" id="KW-0472">Membrane</keyword>
<dbReference type="EMBL" id="JBEPSM010000007">
    <property type="protein sequence ID" value="MET4636762.1"/>
    <property type="molecule type" value="Genomic_DNA"/>
</dbReference>
<proteinExistence type="predicted"/>
<evidence type="ECO:0000313" key="2">
    <source>
        <dbReference type="EMBL" id="MET4636762.1"/>
    </source>
</evidence>
<sequence>MQLEPKSASGCGLASLSAPETKPDWARLVGNIIPKALPLGWSTARDLGLDGNARYCLLAGDIGNDYPLVVGKSYDKIETVGVTTAGIFVWATFIVLLAAIALDPGSAPAAADGSDR</sequence>
<name>A0ABV2R658_9HYPH</name>
<accession>A0ABV2R658</accession>
<dbReference type="RefSeq" id="WP_354554554.1">
    <property type="nucleotide sequence ID" value="NZ_JBEPSM010000007.1"/>
</dbReference>
<evidence type="ECO:0000256" key="1">
    <source>
        <dbReference type="SAM" id="Phobius"/>
    </source>
</evidence>
<dbReference type="Proteomes" id="UP001549321">
    <property type="component" value="Unassembled WGS sequence"/>
</dbReference>
<comment type="caution">
    <text evidence="2">The sequence shown here is derived from an EMBL/GenBank/DDBJ whole genome shotgun (WGS) entry which is preliminary data.</text>
</comment>
<organism evidence="2 3">
    <name type="scientific">Kaistia defluvii</name>
    <dbReference type="NCBI Taxonomy" id="410841"/>
    <lineage>
        <taxon>Bacteria</taxon>
        <taxon>Pseudomonadati</taxon>
        <taxon>Pseudomonadota</taxon>
        <taxon>Alphaproteobacteria</taxon>
        <taxon>Hyphomicrobiales</taxon>
        <taxon>Kaistiaceae</taxon>
        <taxon>Kaistia</taxon>
    </lineage>
</organism>
<protein>
    <submittedName>
        <fullName evidence="2">Uncharacterized protein</fullName>
    </submittedName>
</protein>
<reference evidence="2 3" key="1">
    <citation type="submission" date="2024-06" db="EMBL/GenBank/DDBJ databases">
        <title>Sorghum-associated microbial communities from plants grown in Nebraska, USA.</title>
        <authorList>
            <person name="Schachtman D."/>
        </authorList>
    </citation>
    <scope>NUCLEOTIDE SEQUENCE [LARGE SCALE GENOMIC DNA]</scope>
    <source>
        <strain evidence="2 3">3207</strain>
    </source>
</reference>
<feature type="transmembrane region" description="Helical" evidence="1">
    <location>
        <begin position="80"/>
        <end position="102"/>
    </location>
</feature>
<keyword evidence="3" id="KW-1185">Reference proteome</keyword>
<keyword evidence="1" id="KW-1133">Transmembrane helix</keyword>
<keyword evidence="1" id="KW-0812">Transmembrane</keyword>